<protein>
    <submittedName>
        <fullName evidence="2">Uncharacterized protein</fullName>
    </submittedName>
</protein>
<proteinExistence type="predicted"/>
<evidence type="ECO:0000313" key="2">
    <source>
        <dbReference type="EMBL" id="KAK0703927.1"/>
    </source>
</evidence>
<organism evidence="2 3">
    <name type="scientific">Lasiosphaeria miniovina</name>
    <dbReference type="NCBI Taxonomy" id="1954250"/>
    <lineage>
        <taxon>Eukaryota</taxon>
        <taxon>Fungi</taxon>
        <taxon>Dikarya</taxon>
        <taxon>Ascomycota</taxon>
        <taxon>Pezizomycotina</taxon>
        <taxon>Sordariomycetes</taxon>
        <taxon>Sordariomycetidae</taxon>
        <taxon>Sordariales</taxon>
        <taxon>Lasiosphaeriaceae</taxon>
        <taxon>Lasiosphaeria</taxon>
    </lineage>
</organism>
<dbReference type="RefSeq" id="XP_060290786.1">
    <property type="nucleotide sequence ID" value="XM_060443139.1"/>
</dbReference>
<dbReference type="AlphaFoldDB" id="A0AA40DKA1"/>
<sequence>MILPKPAQIMYCFIPAKSTNHVMAFVPFSVSTPREGTTGLHFTNNSTLPKHPTLSTPAK</sequence>
<dbReference type="EMBL" id="JAUIRO010000008">
    <property type="protein sequence ID" value="KAK0703927.1"/>
    <property type="molecule type" value="Genomic_DNA"/>
</dbReference>
<comment type="caution">
    <text evidence="2">The sequence shown here is derived from an EMBL/GenBank/DDBJ whole genome shotgun (WGS) entry which is preliminary data.</text>
</comment>
<keyword evidence="3" id="KW-1185">Reference proteome</keyword>
<gene>
    <name evidence="2" type="ORF">B0T26DRAFT_733290</name>
</gene>
<evidence type="ECO:0000313" key="3">
    <source>
        <dbReference type="Proteomes" id="UP001172101"/>
    </source>
</evidence>
<name>A0AA40DKA1_9PEZI</name>
<evidence type="ECO:0000256" key="1">
    <source>
        <dbReference type="SAM" id="MobiDB-lite"/>
    </source>
</evidence>
<accession>A0AA40DKA1</accession>
<feature type="region of interest" description="Disordered" evidence="1">
    <location>
        <begin position="36"/>
        <end position="59"/>
    </location>
</feature>
<dbReference type="GeneID" id="85326409"/>
<dbReference type="Proteomes" id="UP001172101">
    <property type="component" value="Unassembled WGS sequence"/>
</dbReference>
<reference evidence="2" key="1">
    <citation type="submission" date="2023-06" db="EMBL/GenBank/DDBJ databases">
        <title>Genome-scale phylogeny and comparative genomics of the fungal order Sordariales.</title>
        <authorList>
            <consortium name="Lawrence Berkeley National Laboratory"/>
            <person name="Hensen N."/>
            <person name="Bonometti L."/>
            <person name="Westerberg I."/>
            <person name="Brannstrom I.O."/>
            <person name="Guillou S."/>
            <person name="Cros-Aarteil S."/>
            <person name="Calhoun S."/>
            <person name="Haridas S."/>
            <person name="Kuo A."/>
            <person name="Mondo S."/>
            <person name="Pangilinan J."/>
            <person name="Riley R."/>
            <person name="LaButti K."/>
            <person name="Andreopoulos B."/>
            <person name="Lipzen A."/>
            <person name="Chen C."/>
            <person name="Yanf M."/>
            <person name="Daum C."/>
            <person name="Ng V."/>
            <person name="Clum A."/>
            <person name="Steindorff A."/>
            <person name="Ohm R."/>
            <person name="Martin F."/>
            <person name="Silar P."/>
            <person name="Natvig D."/>
            <person name="Lalanne C."/>
            <person name="Gautier V."/>
            <person name="Ament-velasquez S.L."/>
            <person name="Kruys A."/>
            <person name="Hutchinson M.I."/>
            <person name="Powell A.J."/>
            <person name="Barry K."/>
            <person name="Miller A.N."/>
            <person name="Grigoriev I.V."/>
            <person name="Debuchy R."/>
            <person name="Gladieux P."/>
            <person name="Thoren M.H."/>
            <person name="Johannesson H."/>
        </authorList>
    </citation>
    <scope>NUCLEOTIDE SEQUENCE</scope>
    <source>
        <strain evidence="2">SMH2392-1A</strain>
    </source>
</reference>